<evidence type="ECO:0000313" key="2">
    <source>
        <dbReference type="Proteomes" id="UP000001554"/>
    </source>
</evidence>
<dbReference type="CDD" id="cd01670">
    <property type="entry name" value="Death"/>
    <property type="match status" value="1"/>
</dbReference>
<organism evidence="2 3">
    <name type="scientific">Branchiostoma floridae</name>
    <name type="common">Florida lancelet</name>
    <name type="synonym">Amphioxus</name>
    <dbReference type="NCBI Taxonomy" id="7739"/>
    <lineage>
        <taxon>Eukaryota</taxon>
        <taxon>Metazoa</taxon>
        <taxon>Chordata</taxon>
        <taxon>Cephalochordata</taxon>
        <taxon>Leptocardii</taxon>
        <taxon>Amphioxiformes</taxon>
        <taxon>Branchiostomatidae</taxon>
        <taxon>Branchiostoma</taxon>
    </lineage>
</organism>
<dbReference type="AlphaFoldDB" id="A0A9J7LRH6"/>
<dbReference type="Gene3D" id="1.10.533.10">
    <property type="entry name" value="Death Domain, Fas"/>
    <property type="match status" value="1"/>
</dbReference>
<gene>
    <name evidence="3" type="primary">LOC118423332</name>
</gene>
<dbReference type="InterPro" id="IPR011029">
    <property type="entry name" value="DEATH-like_dom_sf"/>
</dbReference>
<evidence type="ECO:0000313" key="3">
    <source>
        <dbReference type="RefSeq" id="XP_035687348.1"/>
    </source>
</evidence>
<dbReference type="GeneID" id="118423332"/>
<dbReference type="RefSeq" id="XP_035687348.1">
    <property type="nucleotide sequence ID" value="XM_035831455.1"/>
</dbReference>
<feature type="domain" description="Death" evidence="1">
    <location>
        <begin position="65"/>
        <end position="132"/>
    </location>
</feature>
<keyword evidence="2" id="KW-1185">Reference proteome</keyword>
<name>A0A9J7LRH6_BRAFL</name>
<dbReference type="GO" id="GO:0007165">
    <property type="term" value="P:signal transduction"/>
    <property type="evidence" value="ECO:0007669"/>
    <property type="project" value="InterPro"/>
</dbReference>
<dbReference type="SUPFAM" id="SSF47986">
    <property type="entry name" value="DEATH domain"/>
    <property type="match status" value="1"/>
</dbReference>
<dbReference type="Pfam" id="PF00531">
    <property type="entry name" value="Death"/>
    <property type="match status" value="1"/>
</dbReference>
<reference evidence="2" key="1">
    <citation type="journal article" date="2020" name="Nat. Ecol. Evol.">
        <title>Deeply conserved synteny resolves early events in vertebrate evolution.</title>
        <authorList>
            <person name="Simakov O."/>
            <person name="Marletaz F."/>
            <person name="Yue J.X."/>
            <person name="O'Connell B."/>
            <person name="Jenkins J."/>
            <person name="Brandt A."/>
            <person name="Calef R."/>
            <person name="Tung C.H."/>
            <person name="Huang T.K."/>
            <person name="Schmutz J."/>
            <person name="Satoh N."/>
            <person name="Yu J.K."/>
            <person name="Putnam N.H."/>
            <person name="Green R.E."/>
            <person name="Rokhsar D.S."/>
        </authorList>
    </citation>
    <scope>NUCLEOTIDE SEQUENCE [LARGE SCALE GENOMIC DNA]</scope>
    <source>
        <strain evidence="2">S238N-H82</strain>
    </source>
</reference>
<proteinExistence type="predicted"/>
<protein>
    <submittedName>
        <fullName evidence="3">Uncharacterized protein LOC118423332</fullName>
    </submittedName>
</protein>
<dbReference type="OrthoDB" id="10064690at2759"/>
<dbReference type="InterPro" id="IPR000488">
    <property type="entry name" value="Death_dom"/>
</dbReference>
<sequence>MAIWLGEDPSILSGDNDGTSLDTTLRLLLLFSYKHRKRKISSMDRIVTEEELDYVADNVSPFQSRRLLRKLGLKDVTIDQVFYNFEKSPEQLYQGLRKCKEKKGRSFTLDELVNALKCTRRTDLAEELLFGVTMSSGEDAKLIQSRVIQKKFAKIGDGKLRRQVQQSFGIVKDIFTTILQKILK</sequence>
<dbReference type="Proteomes" id="UP000001554">
    <property type="component" value="Chromosome 9"/>
</dbReference>
<evidence type="ECO:0000259" key="1">
    <source>
        <dbReference type="PROSITE" id="PS50017"/>
    </source>
</evidence>
<accession>A0A9J7LRH6</accession>
<dbReference type="OMA" id="LKCTRRT"/>
<reference evidence="3" key="2">
    <citation type="submission" date="2025-08" db="UniProtKB">
        <authorList>
            <consortium name="RefSeq"/>
        </authorList>
    </citation>
    <scope>IDENTIFICATION</scope>
    <source>
        <strain evidence="3">S238N-H82</strain>
        <tissue evidence="3">Testes</tissue>
    </source>
</reference>
<dbReference type="KEGG" id="bfo:118423332"/>
<dbReference type="PROSITE" id="PS50017">
    <property type="entry name" value="DEATH_DOMAIN"/>
    <property type="match status" value="1"/>
</dbReference>